<dbReference type="PANTHER" id="PTHR43861:SF1">
    <property type="entry name" value="TRANS-ACONITATE 2-METHYLTRANSFERASE"/>
    <property type="match status" value="1"/>
</dbReference>
<dbReference type="InterPro" id="IPR013216">
    <property type="entry name" value="Methyltransf_11"/>
</dbReference>
<dbReference type="Gene3D" id="3.40.50.150">
    <property type="entry name" value="Vaccinia Virus protein VP39"/>
    <property type="match status" value="1"/>
</dbReference>
<accession>A0A1F5DNE4</accession>
<name>A0A1F5DNE4_9BACT</name>
<dbReference type="Pfam" id="PF08241">
    <property type="entry name" value="Methyltransf_11"/>
    <property type="match status" value="1"/>
</dbReference>
<evidence type="ECO:0000259" key="1">
    <source>
        <dbReference type="Pfam" id="PF08241"/>
    </source>
</evidence>
<comment type="caution">
    <text evidence="2">The sequence shown here is derived from an EMBL/GenBank/DDBJ whole genome shotgun (WGS) entry which is preliminary data.</text>
</comment>
<dbReference type="Proteomes" id="UP000178764">
    <property type="component" value="Unassembled WGS sequence"/>
</dbReference>
<dbReference type="GO" id="GO:0008757">
    <property type="term" value="F:S-adenosylmethionine-dependent methyltransferase activity"/>
    <property type="evidence" value="ECO:0007669"/>
    <property type="project" value="InterPro"/>
</dbReference>
<evidence type="ECO:0000313" key="2">
    <source>
        <dbReference type="EMBL" id="OGD56673.1"/>
    </source>
</evidence>
<protein>
    <recommendedName>
        <fullName evidence="1">Methyltransferase type 11 domain-containing protein</fullName>
    </recommendedName>
</protein>
<evidence type="ECO:0000313" key="3">
    <source>
        <dbReference type="Proteomes" id="UP000178764"/>
    </source>
</evidence>
<proteinExistence type="predicted"/>
<dbReference type="InterPro" id="IPR029063">
    <property type="entry name" value="SAM-dependent_MTases_sf"/>
</dbReference>
<dbReference type="SUPFAM" id="SSF53335">
    <property type="entry name" value="S-adenosyl-L-methionine-dependent methyltransferases"/>
    <property type="match status" value="1"/>
</dbReference>
<reference evidence="2 3" key="1">
    <citation type="journal article" date="2016" name="Nat. Commun.">
        <title>Thousands of microbial genomes shed light on interconnected biogeochemical processes in an aquifer system.</title>
        <authorList>
            <person name="Anantharaman K."/>
            <person name="Brown C.T."/>
            <person name="Hug L.A."/>
            <person name="Sharon I."/>
            <person name="Castelle C.J."/>
            <person name="Probst A.J."/>
            <person name="Thomas B.C."/>
            <person name="Singh A."/>
            <person name="Wilkins M.J."/>
            <person name="Karaoz U."/>
            <person name="Brodie E.L."/>
            <person name="Williams K.H."/>
            <person name="Hubbard S.S."/>
            <person name="Banfield J.F."/>
        </authorList>
    </citation>
    <scope>NUCLEOTIDE SEQUENCE [LARGE SCALE GENOMIC DNA]</scope>
</reference>
<sequence>MSKNLAKKILEANIEYHSKMGKEYSKQPHYKKETVIRVEKIIKKLASQTSGKRLLDIGCGSGFIIDIAKRYFDEVVGVDITSAMLQQVKKAKNVRTILADSSKLPLEDNYFDVCTSFLFLHHLYKIEPAIKEAHRVLKKGGIYYNDKDPNYYFFLKFSQIPPRNDFSETMKQEIFSLTSQAENYKSYRINKEILDLAEYQRMYKLGFEEEELSKILHKIGFKKIDIFYDWYAGQGKIIKRSPKLAQDIDSYLRELLPASRDLYKYLGFLAQK</sequence>
<gene>
    <name evidence="2" type="ORF">A2V71_03625</name>
</gene>
<dbReference type="CDD" id="cd02440">
    <property type="entry name" value="AdoMet_MTases"/>
    <property type="match status" value="1"/>
</dbReference>
<organism evidence="2 3">
    <name type="scientific">Candidatus Berkelbacteria bacterium RBG_13_40_8</name>
    <dbReference type="NCBI Taxonomy" id="1797467"/>
    <lineage>
        <taxon>Bacteria</taxon>
        <taxon>Candidatus Berkelbacteria</taxon>
    </lineage>
</organism>
<dbReference type="AlphaFoldDB" id="A0A1F5DNE4"/>
<dbReference type="EMBL" id="MEZT01000015">
    <property type="protein sequence ID" value="OGD56673.1"/>
    <property type="molecule type" value="Genomic_DNA"/>
</dbReference>
<dbReference type="PANTHER" id="PTHR43861">
    <property type="entry name" value="TRANS-ACONITATE 2-METHYLTRANSFERASE-RELATED"/>
    <property type="match status" value="1"/>
</dbReference>
<feature type="domain" description="Methyltransferase type 11" evidence="1">
    <location>
        <begin position="55"/>
        <end position="144"/>
    </location>
</feature>